<keyword evidence="1" id="KW-0732">Signal</keyword>
<feature type="chain" id="PRO_5039259644" evidence="1">
    <location>
        <begin position="24"/>
        <end position="202"/>
    </location>
</feature>
<dbReference type="AlphaFoldDB" id="A0A9D9IFH0"/>
<evidence type="ECO:0000259" key="2">
    <source>
        <dbReference type="Pfam" id="PF13568"/>
    </source>
</evidence>
<reference evidence="3" key="1">
    <citation type="submission" date="2020-10" db="EMBL/GenBank/DDBJ databases">
        <authorList>
            <person name="Gilroy R."/>
        </authorList>
    </citation>
    <scope>NUCLEOTIDE SEQUENCE</scope>
    <source>
        <strain evidence="3">B2-22910</strain>
    </source>
</reference>
<dbReference type="Proteomes" id="UP000823603">
    <property type="component" value="Unassembled WGS sequence"/>
</dbReference>
<dbReference type="SUPFAM" id="SSF56925">
    <property type="entry name" value="OMPA-like"/>
    <property type="match status" value="1"/>
</dbReference>
<reference evidence="3" key="2">
    <citation type="journal article" date="2021" name="PeerJ">
        <title>Extensive microbial diversity within the chicken gut microbiome revealed by metagenomics and culture.</title>
        <authorList>
            <person name="Gilroy R."/>
            <person name="Ravi A."/>
            <person name="Getino M."/>
            <person name="Pursley I."/>
            <person name="Horton D.L."/>
            <person name="Alikhan N.F."/>
            <person name="Baker D."/>
            <person name="Gharbi K."/>
            <person name="Hall N."/>
            <person name="Watson M."/>
            <person name="Adriaenssens E.M."/>
            <person name="Foster-Nyarko E."/>
            <person name="Jarju S."/>
            <person name="Secka A."/>
            <person name="Antonio M."/>
            <person name="Oren A."/>
            <person name="Chaudhuri R.R."/>
            <person name="La Ragione R."/>
            <person name="Hildebrand F."/>
            <person name="Pallen M.J."/>
        </authorList>
    </citation>
    <scope>NUCLEOTIDE SEQUENCE</scope>
    <source>
        <strain evidence="3">B2-22910</strain>
    </source>
</reference>
<proteinExistence type="predicted"/>
<sequence>MKRIYIILAAVVLSMCIPQAARAQHFGVKAGVNFSDPKKDVKTNLGYQAGIAVQCDLPLWFSIQPELLFHVKGGQVDMGRNTGNQAFGLGYLEIPVNIQWGPRFSDDRFRVFLQGSPFIGYAISKDMKDARGETYGWKNINRFEYGVGAGLGIQLWRHFQITGQYNWSLGDLVNSGFAEQEFKNIFDESNFSGYTVSLAIIF</sequence>
<dbReference type="InterPro" id="IPR025665">
    <property type="entry name" value="Beta-barrel_OMP_2"/>
</dbReference>
<feature type="domain" description="Outer membrane protein beta-barrel" evidence="2">
    <location>
        <begin position="24"/>
        <end position="173"/>
    </location>
</feature>
<dbReference type="Pfam" id="PF13568">
    <property type="entry name" value="OMP_b-brl_2"/>
    <property type="match status" value="1"/>
</dbReference>
<dbReference type="EMBL" id="JADIMB010000070">
    <property type="protein sequence ID" value="MBO8471145.1"/>
    <property type="molecule type" value="Genomic_DNA"/>
</dbReference>
<feature type="signal peptide" evidence="1">
    <location>
        <begin position="1"/>
        <end position="23"/>
    </location>
</feature>
<accession>A0A9D9IFH0</accession>
<protein>
    <submittedName>
        <fullName evidence="3">PorT family protein</fullName>
    </submittedName>
</protein>
<comment type="caution">
    <text evidence="3">The sequence shown here is derived from an EMBL/GenBank/DDBJ whole genome shotgun (WGS) entry which is preliminary data.</text>
</comment>
<gene>
    <name evidence="3" type="ORF">IAB82_05050</name>
</gene>
<evidence type="ECO:0000313" key="4">
    <source>
        <dbReference type="Proteomes" id="UP000823603"/>
    </source>
</evidence>
<evidence type="ECO:0000256" key="1">
    <source>
        <dbReference type="SAM" id="SignalP"/>
    </source>
</evidence>
<evidence type="ECO:0000313" key="3">
    <source>
        <dbReference type="EMBL" id="MBO8471145.1"/>
    </source>
</evidence>
<name>A0A9D9IFH0_9BACT</name>
<dbReference type="InterPro" id="IPR011250">
    <property type="entry name" value="OMP/PagP_B-barrel"/>
</dbReference>
<organism evidence="3 4">
    <name type="scientific">Candidatus Cryptobacteroides faecavium</name>
    <dbReference type="NCBI Taxonomy" id="2840762"/>
    <lineage>
        <taxon>Bacteria</taxon>
        <taxon>Pseudomonadati</taxon>
        <taxon>Bacteroidota</taxon>
        <taxon>Bacteroidia</taxon>
        <taxon>Bacteroidales</taxon>
        <taxon>Candidatus Cryptobacteroides</taxon>
    </lineage>
</organism>